<evidence type="ECO:0000256" key="9">
    <source>
        <dbReference type="ARBA" id="ARBA00022842"/>
    </source>
</evidence>
<dbReference type="Pfam" id="PF13193">
    <property type="entry name" value="AMP-binding_C"/>
    <property type="match status" value="1"/>
</dbReference>
<dbReference type="CDD" id="cd05936">
    <property type="entry name" value="FC-FACS_FadD_like"/>
    <property type="match status" value="1"/>
</dbReference>
<organism evidence="17 18">
    <name type="scientific">Marinobacterium stanieri</name>
    <dbReference type="NCBI Taxonomy" id="49186"/>
    <lineage>
        <taxon>Bacteria</taxon>
        <taxon>Pseudomonadati</taxon>
        <taxon>Pseudomonadota</taxon>
        <taxon>Gammaproteobacteria</taxon>
        <taxon>Oceanospirillales</taxon>
        <taxon>Oceanospirillaceae</taxon>
        <taxon>Marinobacterium</taxon>
    </lineage>
</organism>
<dbReference type="InterPro" id="IPR000873">
    <property type="entry name" value="AMP-dep_synth/lig_dom"/>
</dbReference>
<evidence type="ECO:0000256" key="3">
    <source>
        <dbReference type="ARBA" id="ARBA00005005"/>
    </source>
</evidence>
<dbReference type="GO" id="GO:0004467">
    <property type="term" value="F:long-chain fatty acid-CoA ligase activity"/>
    <property type="evidence" value="ECO:0007669"/>
    <property type="project" value="UniProtKB-EC"/>
</dbReference>
<dbReference type="EC" id="6.2.1.3" evidence="12"/>
<evidence type="ECO:0000256" key="13">
    <source>
        <dbReference type="ARBA" id="ARBA00039545"/>
    </source>
</evidence>
<dbReference type="PROSITE" id="PS00455">
    <property type="entry name" value="AMP_BINDING"/>
    <property type="match status" value="1"/>
</dbReference>
<keyword evidence="7" id="KW-0276">Fatty acid metabolism</keyword>
<evidence type="ECO:0000256" key="2">
    <source>
        <dbReference type="ARBA" id="ARBA00004170"/>
    </source>
</evidence>
<dbReference type="STRING" id="49186.SAMN05421647_10382"/>
<keyword evidence="18" id="KW-1185">Reference proteome</keyword>
<dbReference type="AlphaFoldDB" id="A0A1N6R2W4"/>
<dbReference type="InterPro" id="IPR050237">
    <property type="entry name" value="ATP-dep_AMP-bd_enzyme"/>
</dbReference>
<dbReference type="FunFam" id="3.40.50.12780:FF:000003">
    <property type="entry name" value="Long-chain-fatty-acid--CoA ligase FadD"/>
    <property type="match status" value="1"/>
</dbReference>
<evidence type="ECO:0000256" key="1">
    <source>
        <dbReference type="ARBA" id="ARBA00001946"/>
    </source>
</evidence>
<protein>
    <recommendedName>
        <fullName evidence="13">Long-chain-fatty-acid--CoA ligase</fullName>
        <ecNumber evidence="12">6.2.1.3</ecNumber>
    </recommendedName>
    <alternativeName>
        <fullName evidence="14">Long-chain acyl-CoA synthetase</fullName>
    </alternativeName>
</protein>
<keyword evidence="9" id="KW-0460">Magnesium</keyword>
<keyword evidence="5" id="KW-0436">Ligase</keyword>
<evidence type="ECO:0000256" key="4">
    <source>
        <dbReference type="ARBA" id="ARBA00006432"/>
    </source>
</evidence>
<keyword evidence="11" id="KW-0472">Membrane</keyword>
<dbReference type="PANTHER" id="PTHR43767:SF8">
    <property type="entry name" value="LONG-CHAIN-FATTY-ACID--COA LIGASE"/>
    <property type="match status" value="1"/>
</dbReference>
<evidence type="ECO:0000256" key="7">
    <source>
        <dbReference type="ARBA" id="ARBA00022832"/>
    </source>
</evidence>
<proteinExistence type="inferred from homology"/>
<keyword evidence="8" id="KW-0067">ATP-binding</keyword>
<dbReference type="EMBL" id="FTMN01000003">
    <property type="protein sequence ID" value="SIQ23231.1"/>
    <property type="molecule type" value="Genomic_DNA"/>
</dbReference>
<dbReference type="SUPFAM" id="SSF56801">
    <property type="entry name" value="Acetyl-CoA synthetase-like"/>
    <property type="match status" value="1"/>
</dbReference>
<dbReference type="InterPro" id="IPR042099">
    <property type="entry name" value="ANL_N_sf"/>
</dbReference>
<evidence type="ECO:0000256" key="14">
    <source>
        <dbReference type="ARBA" id="ARBA00042773"/>
    </source>
</evidence>
<feature type="domain" description="AMP-binding enzyme C-terminal" evidence="16">
    <location>
        <begin position="492"/>
        <end position="566"/>
    </location>
</feature>
<evidence type="ECO:0000313" key="17">
    <source>
        <dbReference type="EMBL" id="SIQ23231.1"/>
    </source>
</evidence>
<dbReference type="eggNOG" id="COG0318">
    <property type="taxonomic scope" value="Bacteria"/>
</dbReference>
<evidence type="ECO:0000256" key="6">
    <source>
        <dbReference type="ARBA" id="ARBA00022741"/>
    </source>
</evidence>
<name>A0A1N6R2W4_9GAMM</name>
<dbReference type="GO" id="GO:0005524">
    <property type="term" value="F:ATP binding"/>
    <property type="evidence" value="ECO:0007669"/>
    <property type="project" value="UniProtKB-KW"/>
</dbReference>
<evidence type="ECO:0000256" key="8">
    <source>
        <dbReference type="ARBA" id="ARBA00022840"/>
    </source>
</evidence>
<dbReference type="FunFam" id="3.30.300.30:FF:000006">
    <property type="entry name" value="Long-chain-fatty-acid--CoA ligase FadD"/>
    <property type="match status" value="1"/>
</dbReference>
<dbReference type="GO" id="GO:0016020">
    <property type="term" value="C:membrane"/>
    <property type="evidence" value="ECO:0007669"/>
    <property type="project" value="UniProtKB-SubCell"/>
</dbReference>
<feature type="domain" description="AMP-dependent synthetase/ligase" evidence="15">
    <location>
        <begin position="54"/>
        <end position="441"/>
    </location>
</feature>
<dbReference type="Gene3D" id="3.30.300.30">
    <property type="match status" value="1"/>
</dbReference>
<evidence type="ECO:0000256" key="11">
    <source>
        <dbReference type="ARBA" id="ARBA00023136"/>
    </source>
</evidence>
<reference evidence="17 18" key="1">
    <citation type="submission" date="2017-01" db="EMBL/GenBank/DDBJ databases">
        <authorList>
            <person name="Mah S.A."/>
            <person name="Swanson W.J."/>
            <person name="Moy G.W."/>
            <person name="Vacquier V.D."/>
        </authorList>
    </citation>
    <scope>NUCLEOTIDE SEQUENCE [LARGE SCALE GENOMIC DNA]</scope>
    <source>
        <strain evidence="17 18">DSM 7027</strain>
    </source>
</reference>
<dbReference type="InterPro" id="IPR045851">
    <property type="entry name" value="AMP-bd_C_sf"/>
</dbReference>
<comment type="subcellular location">
    <subcellularLocation>
        <location evidence="2">Membrane</location>
        <topology evidence="2">Peripheral membrane protein</topology>
    </subcellularLocation>
</comment>
<keyword evidence="6" id="KW-0547">Nucleotide-binding</keyword>
<evidence type="ECO:0000256" key="10">
    <source>
        <dbReference type="ARBA" id="ARBA00023098"/>
    </source>
</evidence>
<dbReference type="InterPro" id="IPR020845">
    <property type="entry name" value="AMP-binding_CS"/>
</dbReference>
<comment type="similarity">
    <text evidence="4">Belongs to the ATP-dependent AMP-binding enzyme family.</text>
</comment>
<sequence length="580" mass="63609">MATPDCLAIKAARQNSPHNNKHMGMNMIRMNDNGQHIPPSLNPEGYEAITDFFADVCQRYAERPAFTSLGRTLSYAELDRLSAAFAAYLQQETDLVPGDRIAVQLPNLIQYPVVLFGALRAGLVVVNTNPLYTPSEMEHQFRDSGAKALVIHKSMAHNAEKILAKTDIQNVFVTQVGDLHGFVKRHLLNAAVKYIKKMEPKYSLPGAISLRTALLSHIDKPYEKVERKPGDLAVLQYTGGTTGVSKGAMLTHANLLSNMLQGHVIIRDVASDWAANVIAPLPLYHIYAFTVAQIIMASGGHSILIPNPRDLPGLVKEIGNWPFTTFLGLNTLFVALCNNEDFRALDFSKLRMTLSGGMALTHAAGEQWRKVTGCTVIEAYGLTETSPAVSINPPEAIRCGTIGRPVPETEVFIMGGDGEAVPEGMPGELCVRGPQVMAGYWHNESATRASFTDDGYLITGDIAVMEEGGYLRIVDRAKDLIIVSGFNVYPNEVEDIVTEHPDIVECAAIGVPDPVSGEVVKVFAVTRDDQLSEQAIRDWCRERLTAYKVPKVIEFVPELPKSNVGKILRRMLKTNHQDVA</sequence>
<accession>A0A1N6R2W4</accession>
<gene>
    <name evidence="17" type="ORF">SAMN05421647_10382</name>
</gene>
<dbReference type="Gene3D" id="3.40.50.12780">
    <property type="entry name" value="N-terminal domain of ligase-like"/>
    <property type="match status" value="1"/>
</dbReference>
<dbReference type="Proteomes" id="UP000186895">
    <property type="component" value="Unassembled WGS sequence"/>
</dbReference>
<comment type="pathway">
    <text evidence="3">Lipid metabolism; fatty acid beta-oxidation.</text>
</comment>
<dbReference type="Pfam" id="PF00501">
    <property type="entry name" value="AMP-binding"/>
    <property type="match status" value="1"/>
</dbReference>
<evidence type="ECO:0000259" key="16">
    <source>
        <dbReference type="Pfam" id="PF13193"/>
    </source>
</evidence>
<comment type="cofactor">
    <cofactor evidence="1">
        <name>Mg(2+)</name>
        <dbReference type="ChEBI" id="CHEBI:18420"/>
    </cofactor>
</comment>
<dbReference type="InterPro" id="IPR025110">
    <property type="entry name" value="AMP-bd_C"/>
</dbReference>
<dbReference type="PANTHER" id="PTHR43767">
    <property type="entry name" value="LONG-CHAIN-FATTY-ACID--COA LIGASE"/>
    <property type="match status" value="1"/>
</dbReference>
<evidence type="ECO:0000256" key="12">
    <source>
        <dbReference type="ARBA" id="ARBA00026121"/>
    </source>
</evidence>
<evidence type="ECO:0000259" key="15">
    <source>
        <dbReference type="Pfam" id="PF00501"/>
    </source>
</evidence>
<evidence type="ECO:0000313" key="18">
    <source>
        <dbReference type="Proteomes" id="UP000186895"/>
    </source>
</evidence>
<keyword evidence="10" id="KW-0443">Lipid metabolism</keyword>
<evidence type="ECO:0000256" key="5">
    <source>
        <dbReference type="ARBA" id="ARBA00022598"/>
    </source>
</evidence>